<evidence type="ECO:0000313" key="16">
    <source>
        <dbReference type="EMBL" id="EEW07779.1"/>
    </source>
</evidence>
<dbReference type="Proteomes" id="UP000004827">
    <property type="component" value="Unassembled WGS sequence"/>
</dbReference>
<feature type="domain" description="TonB-dependent receptor plug" evidence="15">
    <location>
        <begin position="46"/>
        <end position="149"/>
    </location>
</feature>
<dbReference type="Gene3D" id="2.40.170.20">
    <property type="entry name" value="TonB-dependent receptor, beta-barrel domain"/>
    <property type="match status" value="1"/>
</dbReference>
<comment type="caution">
    <text evidence="16">The sequence shown here is derived from an EMBL/GenBank/DDBJ whole genome shotgun (WGS) entry which is preliminary data.</text>
</comment>
<name>D2YBU1_VIBMI</name>
<dbReference type="CDD" id="cd01347">
    <property type="entry name" value="ligand_gated_channel"/>
    <property type="match status" value="1"/>
</dbReference>
<dbReference type="PANTHER" id="PTHR32552">
    <property type="entry name" value="FERRICHROME IRON RECEPTOR-RELATED"/>
    <property type="match status" value="1"/>
</dbReference>
<dbReference type="InterPro" id="IPR000531">
    <property type="entry name" value="Beta-barrel_TonB"/>
</dbReference>
<evidence type="ECO:0000256" key="2">
    <source>
        <dbReference type="ARBA" id="ARBA00022448"/>
    </source>
</evidence>
<feature type="region of interest" description="Disordered" evidence="13">
    <location>
        <begin position="438"/>
        <end position="460"/>
    </location>
</feature>
<gene>
    <name evidence="16" type="primary">fyuA</name>
    <name evidence="16" type="ORF">VMB_09880</name>
</gene>
<reference evidence="16 17" key="1">
    <citation type="journal article" date="2009" name="BMC Evol. Biol.">
        <title>Genomic taxonomy of Vibrios.</title>
        <authorList>
            <person name="Thompson C.C."/>
            <person name="Vicente A.C."/>
            <person name="Souza R.C."/>
            <person name="Vasconcelos A.T."/>
            <person name="Vesth T."/>
            <person name="Alves N.Jr."/>
            <person name="Ussery D.W."/>
            <person name="Iida T."/>
            <person name="Thompson F.L."/>
        </authorList>
    </citation>
    <scope>NUCLEOTIDE SEQUENCE [LARGE SCALE GENOMIC DNA]</scope>
    <source>
        <strain evidence="16 17">VM603</strain>
    </source>
</reference>
<dbReference type="AlphaFoldDB" id="D2YBU1"/>
<dbReference type="InterPro" id="IPR036942">
    <property type="entry name" value="Beta-barrel_TonB_sf"/>
</dbReference>
<keyword evidence="3 11" id="KW-1134">Transmembrane beta strand</keyword>
<dbReference type="PANTHER" id="PTHR32552:SF81">
    <property type="entry name" value="TONB-DEPENDENT OUTER MEMBRANE RECEPTOR"/>
    <property type="match status" value="1"/>
</dbReference>
<dbReference type="InterPro" id="IPR039426">
    <property type="entry name" value="TonB-dep_rcpt-like"/>
</dbReference>
<evidence type="ECO:0000256" key="3">
    <source>
        <dbReference type="ARBA" id="ARBA00022452"/>
    </source>
</evidence>
<dbReference type="SUPFAM" id="SSF56935">
    <property type="entry name" value="Porins"/>
    <property type="match status" value="1"/>
</dbReference>
<evidence type="ECO:0000256" key="12">
    <source>
        <dbReference type="RuleBase" id="RU003357"/>
    </source>
</evidence>
<protein>
    <submittedName>
        <fullName evidence="16">Pesticin receptor</fullName>
    </submittedName>
</protein>
<evidence type="ECO:0000256" key="11">
    <source>
        <dbReference type="PROSITE-ProRule" id="PRU01360"/>
    </source>
</evidence>
<evidence type="ECO:0000256" key="7">
    <source>
        <dbReference type="ARBA" id="ARBA00023065"/>
    </source>
</evidence>
<keyword evidence="5 11" id="KW-0812">Transmembrane</keyword>
<feature type="domain" description="TonB-dependent receptor-like beta-barrel" evidence="14">
    <location>
        <begin position="223"/>
        <end position="625"/>
    </location>
</feature>
<dbReference type="PROSITE" id="PS52016">
    <property type="entry name" value="TONB_DEPENDENT_REC_3"/>
    <property type="match status" value="1"/>
</dbReference>
<dbReference type="Pfam" id="PF07715">
    <property type="entry name" value="Plug"/>
    <property type="match status" value="1"/>
</dbReference>
<comment type="subcellular location">
    <subcellularLocation>
        <location evidence="1 11">Cell outer membrane</location>
        <topology evidence="1 11">Multi-pass membrane protein</topology>
    </subcellularLocation>
</comment>
<evidence type="ECO:0000313" key="17">
    <source>
        <dbReference type="Proteomes" id="UP000004827"/>
    </source>
</evidence>
<comment type="similarity">
    <text evidence="11 12">Belongs to the TonB-dependent receptor family.</text>
</comment>
<evidence type="ECO:0000256" key="13">
    <source>
        <dbReference type="SAM" id="MobiDB-lite"/>
    </source>
</evidence>
<dbReference type="GO" id="GO:0006826">
    <property type="term" value="P:iron ion transport"/>
    <property type="evidence" value="ECO:0007669"/>
    <property type="project" value="UniProtKB-KW"/>
</dbReference>
<evidence type="ECO:0000256" key="5">
    <source>
        <dbReference type="ARBA" id="ARBA00022692"/>
    </source>
</evidence>
<dbReference type="InterPro" id="IPR012910">
    <property type="entry name" value="Plug_dom"/>
</dbReference>
<keyword evidence="6" id="KW-0408">Iron</keyword>
<feature type="compositionally biased region" description="Basic and acidic residues" evidence="13">
    <location>
        <begin position="450"/>
        <end position="460"/>
    </location>
</feature>
<proteinExistence type="inferred from homology"/>
<dbReference type="Pfam" id="PF00593">
    <property type="entry name" value="TonB_dep_Rec_b-barrel"/>
    <property type="match status" value="1"/>
</dbReference>
<evidence type="ECO:0000256" key="4">
    <source>
        <dbReference type="ARBA" id="ARBA00022496"/>
    </source>
</evidence>
<dbReference type="RefSeq" id="WP_000549050.1">
    <property type="nucleotide sequence ID" value="NZ_ACYU01000034.1"/>
</dbReference>
<evidence type="ECO:0000256" key="6">
    <source>
        <dbReference type="ARBA" id="ARBA00023004"/>
    </source>
</evidence>
<keyword evidence="4" id="KW-0410">Iron transport</keyword>
<evidence type="ECO:0000256" key="8">
    <source>
        <dbReference type="ARBA" id="ARBA00023077"/>
    </source>
</evidence>
<evidence type="ECO:0000256" key="9">
    <source>
        <dbReference type="ARBA" id="ARBA00023136"/>
    </source>
</evidence>
<dbReference type="GO" id="GO:0009279">
    <property type="term" value="C:cell outer membrane"/>
    <property type="evidence" value="ECO:0007669"/>
    <property type="project" value="UniProtKB-SubCell"/>
</dbReference>
<sequence>MHKKGPQISSLTLTIVLSTLTLPLLATENAREVIVIESSKQSIPLERIDSSVLVKTGEELERAGIYQVQDLGKVFPGLVIQSRGNRTYANTTIRGISSPDYYSPTVSVYVDGVLQDNAFLTQQLLNIERVELLRGPQGTLYGGNAQGGIINIVTKKSTEQPKAAADVSYSNLSKQFNGSSAFALTDSVYTDVVVRALKDDGNITHLSSNTKDANDTQEFSGVARIHYLPQNSPLTLSFSVSSDNLDSHEEWYLTQSEFDNKETRQPIPELQRIVNSYALQVGYDLGETQLTSVTAYQNRNIERQFIGGNWQEDQNTFSQEFRANTSFSETLSTLFGAYFERRDFDAKSGATSKVTNQVKTDNYALFGQAVYAMTDAVDLTLGIRASHLSTRADYSGNPAWMINAYNQEKSENTLSPKAAIGWQLNEDSRIFTSLSSGYRPGGFSSQPRSNGDKNGYKDEKSLNGELGWRTRLVEDTLEFSGALYWIKTQDLQLYTGNPGSQVLRNMGDARSHGLELQFAFYPTHDLTLTLGGTLGESTFESGNQGLDGKTLPYAPNTTVVAGIEYFLPQSWVDGEFSISSNARYTSSVFFDENNSLSQPSYTLVDLGVSYVVNPHLSLRLFGNNITDQEYKTYAFAMPGSSLMSNYGQGREIGLNVKLEW</sequence>
<keyword evidence="9 11" id="KW-0472">Membrane</keyword>
<keyword evidence="10 11" id="KW-0998">Cell outer membrane</keyword>
<evidence type="ECO:0000256" key="10">
    <source>
        <dbReference type="ARBA" id="ARBA00023237"/>
    </source>
</evidence>
<keyword evidence="7" id="KW-0406">Ion transport</keyword>
<dbReference type="EMBL" id="ACYU01000034">
    <property type="protein sequence ID" value="EEW07779.1"/>
    <property type="molecule type" value="Genomic_DNA"/>
</dbReference>
<keyword evidence="2 11" id="KW-0813">Transport</keyword>
<evidence type="ECO:0000259" key="15">
    <source>
        <dbReference type="Pfam" id="PF07715"/>
    </source>
</evidence>
<evidence type="ECO:0000256" key="1">
    <source>
        <dbReference type="ARBA" id="ARBA00004571"/>
    </source>
</evidence>
<keyword evidence="8 12" id="KW-0798">TonB box</keyword>
<accession>D2YBU1</accession>
<organism evidence="16 17">
    <name type="scientific">Vibrio mimicus VM603</name>
    <dbReference type="NCBI Taxonomy" id="671074"/>
    <lineage>
        <taxon>Bacteria</taxon>
        <taxon>Pseudomonadati</taxon>
        <taxon>Pseudomonadota</taxon>
        <taxon>Gammaproteobacteria</taxon>
        <taxon>Vibrionales</taxon>
        <taxon>Vibrionaceae</taxon>
        <taxon>Vibrio</taxon>
    </lineage>
</organism>
<keyword evidence="16" id="KW-0675">Receptor</keyword>
<evidence type="ECO:0000259" key="14">
    <source>
        <dbReference type="Pfam" id="PF00593"/>
    </source>
</evidence>